<dbReference type="InterPro" id="IPR002035">
    <property type="entry name" value="VWF_A"/>
</dbReference>
<accession>A0ABU1KLG9</accession>
<keyword evidence="2" id="KW-1133">Transmembrane helix</keyword>
<dbReference type="InterPro" id="IPR033881">
    <property type="entry name" value="vWA_BatA_type"/>
</dbReference>
<feature type="region of interest" description="Disordered" evidence="1">
    <location>
        <begin position="332"/>
        <end position="352"/>
    </location>
</feature>
<dbReference type="GeneID" id="95764444"/>
<dbReference type="PROSITE" id="PS50234">
    <property type="entry name" value="VWFA"/>
    <property type="match status" value="1"/>
</dbReference>
<sequence length="352" mass="37493">MITLAWPWMLALLPAPLLARFVVPRAREQKAGALRLPFFAALSRAGLVTPGRPAWSKTRLAALAFIWTLLVVAAAQPIYVGRPVEVPVEGREIMLVIDLSASMAQRDLALTKPMDRLQVVKQVADDFIARRAGDRVGLILFSTRAYVQAPLTLDRRVVRDLLAQATIGMTGRNTSIGDAIGLAVKTLRDGPAKERVVVLLTDGANTSGVLDPLQAAAIAAKEHLRIHTIGVGSDAGEFVPGAPMNPSSDLDEGALKAISSLTGGKYFRARDQQGLAGIYAEIDKLEPVAGDPQYVRPALTLFFWPLGAALVASFLFAAALLLRMPARRVAEAPAPQDAPAADAPALPVAEAR</sequence>
<dbReference type="EMBL" id="JAVDPY010000007">
    <property type="protein sequence ID" value="MDR6335455.1"/>
    <property type="molecule type" value="Genomic_DNA"/>
</dbReference>
<feature type="domain" description="VWFA" evidence="3">
    <location>
        <begin position="92"/>
        <end position="282"/>
    </location>
</feature>
<dbReference type="InterPro" id="IPR036465">
    <property type="entry name" value="vWFA_dom_sf"/>
</dbReference>
<dbReference type="Pfam" id="PF00092">
    <property type="entry name" value="VWA"/>
    <property type="match status" value="1"/>
</dbReference>
<evidence type="ECO:0000259" key="3">
    <source>
        <dbReference type="PROSITE" id="PS50234"/>
    </source>
</evidence>
<protein>
    <submittedName>
        <fullName evidence="4">Ca-activated chloride channel family protein</fullName>
    </submittedName>
</protein>
<dbReference type="Proteomes" id="UP001245370">
    <property type="component" value="Unassembled WGS sequence"/>
</dbReference>
<evidence type="ECO:0000256" key="2">
    <source>
        <dbReference type="SAM" id="Phobius"/>
    </source>
</evidence>
<dbReference type="InterPro" id="IPR050768">
    <property type="entry name" value="UPF0353/GerABKA_families"/>
</dbReference>
<dbReference type="PANTHER" id="PTHR22550">
    <property type="entry name" value="SPORE GERMINATION PROTEIN"/>
    <property type="match status" value="1"/>
</dbReference>
<dbReference type="CDD" id="cd01467">
    <property type="entry name" value="vWA_BatA_type"/>
    <property type="match status" value="1"/>
</dbReference>
<keyword evidence="2" id="KW-0812">Transmembrane</keyword>
<dbReference type="PANTHER" id="PTHR22550:SF18">
    <property type="entry name" value="VWFA DOMAIN-CONTAINING PROTEIN"/>
    <property type="match status" value="1"/>
</dbReference>
<evidence type="ECO:0000313" key="5">
    <source>
        <dbReference type="Proteomes" id="UP001245370"/>
    </source>
</evidence>
<name>A0ABU1KLG9_XANFL</name>
<dbReference type="Gene3D" id="3.40.50.410">
    <property type="entry name" value="von Willebrand factor, type A domain"/>
    <property type="match status" value="1"/>
</dbReference>
<proteinExistence type="predicted"/>
<reference evidence="4 5" key="1">
    <citation type="submission" date="2023-07" db="EMBL/GenBank/DDBJ databases">
        <title>Genomic Encyclopedia of Type Strains, Phase IV (KMG-IV): sequencing the most valuable type-strain genomes for metagenomic binning, comparative biology and taxonomic classification.</title>
        <authorList>
            <person name="Goeker M."/>
        </authorList>
    </citation>
    <scope>NUCLEOTIDE SEQUENCE [LARGE SCALE GENOMIC DNA]</scope>
    <source>
        <strain evidence="4 5">DSM 338</strain>
    </source>
</reference>
<comment type="caution">
    <text evidence="4">The sequence shown here is derived from an EMBL/GenBank/DDBJ whole genome shotgun (WGS) entry which is preliminary data.</text>
</comment>
<feature type="transmembrane region" description="Helical" evidence="2">
    <location>
        <begin position="60"/>
        <end position="79"/>
    </location>
</feature>
<gene>
    <name evidence="4" type="ORF">GGQ86_003950</name>
</gene>
<organism evidence="4 5">
    <name type="scientific">Xanthobacter flavus</name>
    <dbReference type="NCBI Taxonomy" id="281"/>
    <lineage>
        <taxon>Bacteria</taxon>
        <taxon>Pseudomonadati</taxon>
        <taxon>Pseudomonadota</taxon>
        <taxon>Alphaproteobacteria</taxon>
        <taxon>Hyphomicrobiales</taxon>
        <taxon>Xanthobacteraceae</taxon>
        <taxon>Xanthobacter</taxon>
    </lineage>
</organism>
<feature type="transmembrane region" description="Helical" evidence="2">
    <location>
        <begin position="301"/>
        <end position="322"/>
    </location>
</feature>
<keyword evidence="2" id="KW-0472">Membrane</keyword>
<evidence type="ECO:0000256" key="1">
    <source>
        <dbReference type="SAM" id="MobiDB-lite"/>
    </source>
</evidence>
<dbReference type="RefSeq" id="WP_281808818.1">
    <property type="nucleotide sequence ID" value="NZ_BSDO01000006.1"/>
</dbReference>
<evidence type="ECO:0000313" key="4">
    <source>
        <dbReference type="EMBL" id="MDR6335455.1"/>
    </source>
</evidence>
<dbReference type="SUPFAM" id="SSF53300">
    <property type="entry name" value="vWA-like"/>
    <property type="match status" value="1"/>
</dbReference>
<keyword evidence="5" id="KW-1185">Reference proteome</keyword>
<dbReference type="SMART" id="SM00327">
    <property type="entry name" value="VWA"/>
    <property type="match status" value="1"/>
</dbReference>